<gene>
    <name evidence="1" type="ORF">V5799_031100</name>
</gene>
<name>A0AAQ4ELE3_AMBAM</name>
<evidence type="ECO:0000313" key="2">
    <source>
        <dbReference type="Proteomes" id="UP001321473"/>
    </source>
</evidence>
<dbReference type="EMBL" id="JARKHS020013974">
    <property type="protein sequence ID" value="KAK8775556.1"/>
    <property type="molecule type" value="Genomic_DNA"/>
</dbReference>
<sequence length="51" mass="6017">MQARTQLAVMHYNENFTKVQVETAHGEHWWKVKTSKARKGHFTVCPLRPHT</sequence>
<proteinExistence type="predicted"/>
<comment type="caution">
    <text evidence="1">The sequence shown here is derived from an EMBL/GenBank/DDBJ whole genome shotgun (WGS) entry which is preliminary data.</text>
</comment>
<accession>A0AAQ4ELE3</accession>
<feature type="non-terminal residue" evidence="1">
    <location>
        <position position="51"/>
    </location>
</feature>
<reference evidence="1 2" key="1">
    <citation type="journal article" date="2023" name="Arcadia Sci">
        <title>De novo assembly of a long-read Amblyomma americanum tick genome.</title>
        <authorList>
            <person name="Chou S."/>
            <person name="Poskanzer K.E."/>
            <person name="Rollins M."/>
            <person name="Thuy-Boun P.S."/>
        </authorList>
    </citation>
    <scope>NUCLEOTIDE SEQUENCE [LARGE SCALE GENOMIC DNA]</scope>
    <source>
        <strain evidence="1">F_SG_1</strain>
        <tissue evidence="1">Salivary glands</tissue>
    </source>
</reference>
<dbReference type="AlphaFoldDB" id="A0AAQ4ELE3"/>
<organism evidence="1 2">
    <name type="scientific">Amblyomma americanum</name>
    <name type="common">Lone star tick</name>
    <dbReference type="NCBI Taxonomy" id="6943"/>
    <lineage>
        <taxon>Eukaryota</taxon>
        <taxon>Metazoa</taxon>
        <taxon>Ecdysozoa</taxon>
        <taxon>Arthropoda</taxon>
        <taxon>Chelicerata</taxon>
        <taxon>Arachnida</taxon>
        <taxon>Acari</taxon>
        <taxon>Parasitiformes</taxon>
        <taxon>Ixodida</taxon>
        <taxon>Ixodoidea</taxon>
        <taxon>Ixodidae</taxon>
        <taxon>Amblyomminae</taxon>
        <taxon>Amblyomma</taxon>
    </lineage>
</organism>
<evidence type="ECO:0000313" key="1">
    <source>
        <dbReference type="EMBL" id="KAK8775556.1"/>
    </source>
</evidence>
<keyword evidence="2" id="KW-1185">Reference proteome</keyword>
<protein>
    <submittedName>
        <fullName evidence="1">Uncharacterized protein</fullName>
    </submittedName>
</protein>
<dbReference type="Proteomes" id="UP001321473">
    <property type="component" value="Unassembled WGS sequence"/>
</dbReference>